<evidence type="ECO:0000313" key="2">
    <source>
        <dbReference type="EMBL" id="MPC18716.1"/>
    </source>
</evidence>
<dbReference type="Proteomes" id="UP000324222">
    <property type="component" value="Unassembled WGS sequence"/>
</dbReference>
<gene>
    <name evidence="2" type="ORF">E2C01_011610</name>
</gene>
<accession>A0A5B7DCB8</accession>
<dbReference type="EMBL" id="VSRR010000704">
    <property type="protein sequence ID" value="MPC18716.1"/>
    <property type="molecule type" value="Genomic_DNA"/>
</dbReference>
<name>A0A5B7DCB8_PORTR</name>
<organism evidence="2 3">
    <name type="scientific">Portunus trituberculatus</name>
    <name type="common">Swimming crab</name>
    <name type="synonym">Neptunus trituberculatus</name>
    <dbReference type="NCBI Taxonomy" id="210409"/>
    <lineage>
        <taxon>Eukaryota</taxon>
        <taxon>Metazoa</taxon>
        <taxon>Ecdysozoa</taxon>
        <taxon>Arthropoda</taxon>
        <taxon>Crustacea</taxon>
        <taxon>Multicrustacea</taxon>
        <taxon>Malacostraca</taxon>
        <taxon>Eumalacostraca</taxon>
        <taxon>Eucarida</taxon>
        <taxon>Decapoda</taxon>
        <taxon>Pleocyemata</taxon>
        <taxon>Brachyura</taxon>
        <taxon>Eubrachyura</taxon>
        <taxon>Portunoidea</taxon>
        <taxon>Portunidae</taxon>
        <taxon>Portuninae</taxon>
        <taxon>Portunus</taxon>
    </lineage>
</organism>
<feature type="compositionally biased region" description="Polar residues" evidence="1">
    <location>
        <begin position="46"/>
        <end position="57"/>
    </location>
</feature>
<keyword evidence="3" id="KW-1185">Reference proteome</keyword>
<evidence type="ECO:0000313" key="3">
    <source>
        <dbReference type="Proteomes" id="UP000324222"/>
    </source>
</evidence>
<proteinExistence type="predicted"/>
<reference evidence="2 3" key="1">
    <citation type="submission" date="2019-05" db="EMBL/GenBank/DDBJ databases">
        <title>Another draft genome of Portunus trituberculatus and its Hox gene families provides insights of decapod evolution.</title>
        <authorList>
            <person name="Jeong J.-H."/>
            <person name="Song I."/>
            <person name="Kim S."/>
            <person name="Choi T."/>
            <person name="Kim D."/>
            <person name="Ryu S."/>
            <person name="Kim W."/>
        </authorList>
    </citation>
    <scope>NUCLEOTIDE SEQUENCE [LARGE SCALE GENOMIC DNA]</scope>
    <source>
        <tissue evidence="2">Muscle</tissue>
    </source>
</reference>
<evidence type="ECO:0000256" key="1">
    <source>
        <dbReference type="SAM" id="MobiDB-lite"/>
    </source>
</evidence>
<comment type="caution">
    <text evidence="2">The sequence shown here is derived from an EMBL/GenBank/DDBJ whole genome shotgun (WGS) entry which is preliminary data.</text>
</comment>
<protein>
    <submittedName>
        <fullName evidence="2">Uncharacterized protein</fullName>
    </submittedName>
</protein>
<sequence>MAATPSCPDVRRGDAVSIVTFEVLSSAGRAVSLLQTDKGRPLPAWASTSAIPLSPKSTESKASELR</sequence>
<dbReference type="AlphaFoldDB" id="A0A5B7DCB8"/>
<feature type="region of interest" description="Disordered" evidence="1">
    <location>
        <begin position="40"/>
        <end position="66"/>
    </location>
</feature>